<dbReference type="EMBL" id="UYJE01000131">
    <property type="protein sequence ID" value="VDH90372.1"/>
    <property type="molecule type" value="Genomic_DNA"/>
</dbReference>
<comment type="catalytic activity">
    <reaction evidence="10">
        <text>tRNA(Trp) + L-tryptophan + ATP = L-tryptophyl-tRNA(Trp) + AMP + diphosphate + H(+)</text>
        <dbReference type="Rhea" id="RHEA:24080"/>
        <dbReference type="Rhea" id="RHEA-COMP:9671"/>
        <dbReference type="Rhea" id="RHEA-COMP:9705"/>
        <dbReference type="ChEBI" id="CHEBI:15378"/>
        <dbReference type="ChEBI" id="CHEBI:30616"/>
        <dbReference type="ChEBI" id="CHEBI:33019"/>
        <dbReference type="ChEBI" id="CHEBI:57912"/>
        <dbReference type="ChEBI" id="CHEBI:78442"/>
        <dbReference type="ChEBI" id="CHEBI:78535"/>
        <dbReference type="ChEBI" id="CHEBI:456215"/>
        <dbReference type="EC" id="6.1.1.2"/>
    </reaction>
</comment>
<dbReference type="HAMAP" id="MF_00140_B">
    <property type="entry name" value="Trp_tRNA_synth_B"/>
    <property type="match status" value="1"/>
</dbReference>
<gene>
    <name evidence="15" type="ORF">MGAL_10B089728</name>
</gene>
<evidence type="ECO:0000256" key="1">
    <source>
        <dbReference type="ARBA" id="ARBA00004305"/>
    </source>
</evidence>
<evidence type="ECO:0000256" key="3">
    <source>
        <dbReference type="ARBA" id="ARBA00013161"/>
    </source>
</evidence>
<dbReference type="Gene3D" id="3.40.50.620">
    <property type="entry name" value="HUPs"/>
    <property type="match status" value="1"/>
</dbReference>
<dbReference type="GO" id="GO:0005524">
    <property type="term" value="F:ATP binding"/>
    <property type="evidence" value="ECO:0007669"/>
    <property type="project" value="UniProtKB-KW"/>
</dbReference>
<evidence type="ECO:0000313" key="15">
    <source>
        <dbReference type="EMBL" id="VDH90372.1"/>
    </source>
</evidence>
<evidence type="ECO:0000256" key="14">
    <source>
        <dbReference type="RuleBase" id="RU363036"/>
    </source>
</evidence>
<dbReference type="InterPro" id="IPR002305">
    <property type="entry name" value="aa-tRNA-synth_Ic"/>
</dbReference>
<evidence type="ECO:0000256" key="7">
    <source>
        <dbReference type="ARBA" id="ARBA00022917"/>
    </source>
</evidence>
<comment type="subcellular location">
    <subcellularLocation>
        <location evidence="1">Mitochondrion matrix</location>
    </subcellularLocation>
</comment>
<dbReference type="InterPro" id="IPR024109">
    <property type="entry name" value="Trp-tRNA-ligase_bac-type"/>
</dbReference>
<keyword evidence="8 14" id="KW-0030">Aminoacyl-tRNA synthetase</keyword>
<comment type="similarity">
    <text evidence="2 14">Belongs to the class-I aminoacyl-tRNA synthetase family.</text>
</comment>
<dbReference type="PROSITE" id="PS00178">
    <property type="entry name" value="AA_TRNA_LIGASE_I"/>
    <property type="match status" value="1"/>
</dbReference>
<dbReference type="GO" id="GO:0004830">
    <property type="term" value="F:tryptophan-tRNA ligase activity"/>
    <property type="evidence" value="ECO:0007669"/>
    <property type="project" value="UniProtKB-EC"/>
</dbReference>
<comment type="function">
    <text evidence="11">Catalyzes the attachment of tryptophan to tRNA(Trp) in a two-step reaction: tryptophan is first activated by ATP to form Trp-AMP and then transferred to the acceptor end of tRNA(Trp).</text>
</comment>
<evidence type="ECO:0000256" key="8">
    <source>
        <dbReference type="ARBA" id="ARBA00023146"/>
    </source>
</evidence>
<dbReference type="InterPro" id="IPR050203">
    <property type="entry name" value="Trp-tRNA_synthetase"/>
</dbReference>
<dbReference type="Proteomes" id="UP000596742">
    <property type="component" value="Unassembled WGS sequence"/>
</dbReference>
<keyword evidence="16" id="KW-1185">Reference proteome</keyword>
<dbReference type="FunFam" id="1.10.240.10:FF:000002">
    <property type="entry name" value="Tryptophan--tRNA ligase"/>
    <property type="match status" value="1"/>
</dbReference>
<comment type="caution">
    <text evidence="15">The sequence shown here is derived from an EMBL/GenBank/DDBJ whole genome shotgun (WGS) entry which is preliminary data.</text>
</comment>
<dbReference type="NCBIfam" id="TIGR00233">
    <property type="entry name" value="trpS"/>
    <property type="match status" value="1"/>
</dbReference>
<name>A0A8B6BGB8_MYTGA</name>
<dbReference type="PRINTS" id="PR01039">
    <property type="entry name" value="TRNASYNTHTRP"/>
</dbReference>
<organism evidence="15 16">
    <name type="scientific">Mytilus galloprovincialis</name>
    <name type="common">Mediterranean mussel</name>
    <dbReference type="NCBI Taxonomy" id="29158"/>
    <lineage>
        <taxon>Eukaryota</taxon>
        <taxon>Metazoa</taxon>
        <taxon>Spiralia</taxon>
        <taxon>Lophotrochozoa</taxon>
        <taxon>Mollusca</taxon>
        <taxon>Bivalvia</taxon>
        <taxon>Autobranchia</taxon>
        <taxon>Pteriomorphia</taxon>
        <taxon>Mytilida</taxon>
        <taxon>Mytiloidea</taxon>
        <taxon>Mytilidae</taxon>
        <taxon>Mytilinae</taxon>
        <taxon>Mytilus</taxon>
    </lineage>
</organism>
<dbReference type="CDD" id="cd00806">
    <property type="entry name" value="TrpRS_core"/>
    <property type="match status" value="1"/>
</dbReference>
<dbReference type="SUPFAM" id="SSF52374">
    <property type="entry name" value="Nucleotidylyl transferase"/>
    <property type="match status" value="1"/>
</dbReference>
<dbReference type="GO" id="GO:0005759">
    <property type="term" value="C:mitochondrial matrix"/>
    <property type="evidence" value="ECO:0007669"/>
    <property type="project" value="UniProtKB-SubCell"/>
</dbReference>
<keyword evidence="5 14" id="KW-0547">Nucleotide-binding</keyword>
<reference evidence="15" key="1">
    <citation type="submission" date="2018-11" db="EMBL/GenBank/DDBJ databases">
        <authorList>
            <person name="Alioto T."/>
            <person name="Alioto T."/>
        </authorList>
    </citation>
    <scope>NUCLEOTIDE SEQUENCE</scope>
</reference>
<dbReference type="PANTHER" id="PTHR43766:SF1">
    <property type="entry name" value="TRYPTOPHAN--TRNA LIGASE, MITOCHONDRIAL"/>
    <property type="match status" value="1"/>
</dbReference>
<evidence type="ECO:0000256" key="10">
    <source>
        <dbReference type="ARBA" id="ARBA00049929"/>
    </source>
</evidence>
<keyword evidence="6 14" id="KW-0067">ATP-binding</keyword>
<dbReference type="Gene3D" id="1.10.240.10">
    <property type="entry name" value="Tyrosyl-Transfer RNA Synthetase"/>
    <property type="match status" value="1"/>
</dbReference>
<sequence>MHLAKRLYSSPAVSETSVNLKPRVLSGIQPTGIPHIGNYLGAIKNWVQLQDQFDDVLYTIVDLHALTVPNDPKTLRENIYKMAASLLACGIDTNKSILFQQSQVPHHTDLAWLLGCICTLPRLQHLPQWKEKSKTSENPGIGLFTYPILQAADILIYRATHVPVGEDQIHHLELTRDLAKIFNNKFNFNFPRPKDIMGEGPRIKSLRNPSAKMSKSDVNPKSRIDITDTPDQIVDKIGKSHTDSMQGISYDPESRPGISNLLQIHAAFTNETVENVCEQCKSLNKVQYKTKLSDIIVENLGPIRQETKRLLSDRHYLDTILGKGKEKAAIITENTWKELQKSVGLL</sequence>
<dbReference type="AlphaFoldDB" id="A0A8B6BGB8"/>
<evidence type="ECO:0000256" key="11">
    <source>
        <dbReference type="ARBA" id="ARBA00059972"/>
    </source>
</evidence>
<protein>
    <recommendedName>
        <fullName evidence="12">Tryptophan--tRNA ligase, mitochondrial</fullName>
        <ecNumber evidence="3">6.1.1.2</ecNumber>
    </recommendedName>
    <alternativeName>
        <fullName evidence="13">(Mt)TrpRS</fullName>
    </alternativeName>
    <alternativeName>
        <fullName evidence="9">Tryptophanyl-tRNA synthetase</fullName>
    </alternativeName>
</protein>
<dbReference type="InterPro" id="IPR014729">
    <property type="entry name" value="Rossmann-like_a/b/a_fold"/>
</dbReference>
<dbReference type="PANTHER" id="PTHR43766">
    <property type="entry name" value="TRYPTOPHAN--TRNA LIGASE, MITOCHONDRIAL"/>
    <property type="match status" value="1"/>
</dbReference>
<evidence type="ECO:0000256" key="13">
    <source>
        <dbReference type="ARBA" id="ARBA00080951"/>
    </source>
</evidence>
<keyword evidence="7 14" id="KW-0648">Protein biosynthesis</keyword>
<evidence type="ECO:0000256" key="12">
    <source>
        <dbReference type="ARBA" id="ARBA00069760"/>
    </source>
</evidence>
<evidence type="ECO:0000256" key="6">
    <source>
        <dbReference type="ARBA" id="ARBA00022840"/>
    </source>
</evidence>
<dbReference type="OrthoDB" id="15808at2759"/>
<dbReference type="FunFam" id="3.40.50.620:FF:000082">
    <property type="entry name" value="MSW1p Mitochondrial tryptophanyl-tRNA synthetase"/>
    <property type="match status" value="1"/>
</dbReference>
<evidence type="ECO:0000256" key="5">
    <source>
        <dbReference type="ARBA" id="ARBA00022741"/>
    </source>
</evidence>
<dbReference type="GO" id="GO:0070183">
    <property type="term" value="P:mitochondrial tryptophanyl-tRNA aminoacylation"/>
    <property type="evidence" value="ECO:0007669"/>
    <property type="project" value="TreeGrafter"/>
</dbReference>
<dbReference type="Pfam" id="PF00579">
    <property type="entry name" value="tRNA-synt_1b"/>
    <property type="match status" value="1"/>
</dbReference>
<evidence type="ECO:0000256" key="2">
    <source>
        <dbReference type="ARBA" id="ARBA00005594"/>
    </source>
</evidence>
<evidence type="ECO:0000256" key="9">
    <source>
        <dbReference type="ARBA" id="ARBA00030268"/>
    </source>
</evidence>
<dbReference type="EC" id="6.1.1.2" evidence="3"/>
<dbReference type="InterPro" id="IPR002306">
    <property type="entry name" value="Trp-tRNA-ligase"/>
</dbReference>
<dbReference type="InterPro" id="IPR001412">
    <property type="entry name" value="aa-tRNA-synth_I_CS"/>
</dbReference>
<evidence type="ECO:0000256" key="4">
    <source>
        <dbReference type="ARBA" id="ARBA00022598"/>
    </source>
</evidence>
<proteinExistence type="inferred from homology"/>
<accession>A0A8B6BGB8</accession>
<keyword evidence="4 14" id="KW-0436">Ligase</keyword>
<evidence type="ECO:0000313" key="16">
    <source>
        <dbReference type="Proteomes" id="UP000596742"/>
    </source>
</evidence>